<feature type="chain" id="PRO_5016107802" description="FAD linked oxidase N-terminal domain-containing protein" evidence="1">
    <location>
        <begin position="22"/>
        <end position="164"/>
    </location>
</feature>
<proteinExistence type="predicted"/>
<dbReference type="Proteomes" id="UP000244855">
    <property type="component" value="Unassembled WGS sequence"/>
</dbReference>
<feature type="signal peptide" evidence="1">
    <location>
        <begin position="1"/>
        <end position="21"/>
    </location>
</feature>
<dbReference type="InterPro" id="IPR016169">
    <property type="entry name" value="FAD-bd_PCMH_sub2"/>
</dbReference>
<dbReference type="GO" id="GO:0050660">
    <property type="term" value="F:flavin adenine dinucleotide binding"/>
    <property type="evidence" value="ECO:0007669"/>
    <property type="project" value="InterPro"/>
</dbReference>
<protein>
    <recommendedName>
        <fullName evidence="4">FAD linked oxidase N-terminal domain-containing protein</fullName>
    </recommendedName>
</protein>
<dbReference type="InterPro" id="IPR036318">
    <property type="entry name" value="FAD-bd_PCMH-like_sf"/>
</dbReference>
<dbReference type="Gene3D" id="3.30.465.10">
    <property type="match status" value="1"/>
</dbReference>
<evidence type="ECO:0008006" key="4">
    <source>
        <dbReference type="Google" id="ProtNLM"/>
    </source>
</evidence>
<keyword evidence="3" id="KW-1185">Reference proteome</keyword>
<accession>A0A2V1DT89</accession>
<keyword evidence="1" id="KW-0732">Signal</keyword>
<gene>
    <name evidence="2" type="ORF">DM02DRAFT_525011</name>
</gene>
<organism evidence="2 3">
    <name type="scientific">Periconia macrospinosa</name>
    <dbReference type="NCBI Taxonomy" id="97972"/>
    <lineage>
        <taxon>Eukaryota</taxon>
        <taxon>Fungi</taxon>
        <taxon>Dikarya</taxon>
        <taxon>Ascomycota</taxon>
        <taxon>Pezizomycotina</taxon>
        <taxon>Dothideomycetes</taxon>
        <taxon>Pleosporomycetidae</taxon>
        <taxon>Pleosporales</taxon>
        <taxon>Massarineae</taxon>
        <taxon>Periconiaceae</taxon>
        <taxon>Periconia</taxon>
    </lineage>
</organism>
<dbReference type="AlphaFoldDB" id="A0A2V1DT89"/>
<name>A0A2V1DT89_9PLEO</name>
<evidence type="ECO:0000256" key="1">
    <source>
        <dbReference type="SAM" id="SignalP"/>
    </source>
</evidence>
<dbReference type="STRING" id="97972.A0A2V1DT89"/>
<evidence type="ECO:0000313" key="3">
    <source>
        <dbReference type="Proteomes" id="UP000244855"/>
    </source>
</evidence>
<sequence length="164" mass="17820">MSLSSLISFFVILFHVNASLAYTERCKSVSGTLDWPSEAEWNLLNRTISGALLNPQPPAQSCYITPPTSFSEAKCNLTTESWSDSSFIADDPVSVAYPNWQDDACIPPSLAIGKGNCSISLFPKYVVNATTSLHVAATLKYAVEKEIRVVVKGGAHDLLGRYES</sequence>
<reference evidence="2 3" key="1">
    <citation type="journal article" date="2018" name="Sci. Rep.">
        <title>Comparative genomics provides insights into the lifestyle and reveals functional heterogeneity of dark septate endophytic fungi.</title>
        <authorList>
            <person name="Knapp D.G."/>
            <person name="Nemeth J.B."/>
            <person name="Barry K."/>
            <person name="Hainaut M."/>
            <person name="Henrissat B."/>
            <person name="Johnson J."/>
            <person name="Kuo A."/>
            <person name="Lim J.H.P."/>
            <person name="Lipzen A."/>
            <person name="Nolan M."/>
            <person name="Ohm R.A."/>
            <person name="Tamas L."/>
            <person name="Grigoriev I.V."/>
            <person name="Spatafora J.W."/>
            <person name="Nagy L.G."/>
            <person name="Kovacs G.M."/>
        </authorList>
    </citation>
    <scope>NUCLEOTIDE SEQUENCE [LARGE SCALE GENOMIC DNA]</scope>
    <source>
        <strain evidence="2 3">DSE2036</strain>
    </source>
</reference>
<evidence type="ECO:0000313" key="2">
    <source>
        <dbReference type="EMBL" id="PVI01493.1"/>
    </source>
</evidence>
<dbReference type="EMBL" id="KZ805357">
    <property type="protein sequence ID" value="PVI01493.1"/>
    <property type="molecule type" value="Genomic_DNA"/>
</dbReference>
<dbReference type="OrthoDB" id="9983560at2759"/>
<dbReference type="SUPFAM" id="SSF56176">
    <property type="entry name" value="FAD-binding/transporter-associated domain-like"/>
    <property type="match status" value="1"/>
</dbReference>